<evidence type="ECO:0000256" key="2">
    <source>
        <dbReference type="ARBA" id="ARBA00023315"/>
    </source>
</evidence>
<dbReference type="Proteomes" id="UP000427906">
    <property type="component" value="Chromosome"/>
</dbReference>
<dbReference type="KEGG" id="dalk:DSCA_44800"/>
<dbReference type="EMBL" id="AP021874">
    <property type="protein sequence ID" value="BBO70550.1"/>
    <property type="molecule type" value="Genomic_DNA"/>
</dbReference>
<evidence type="ECO:0000256" key="1">
    <source>
        <dbReference type="ARBA" id="ARBA00022679"/>
    </source>
</evidence>
<dbReference type="RefSeq" id="WP_197904646.1">
    <property type="nucleotide sequence ID" value="NZ_AP021874.1"/>
</dbReference>
<dbReference type="GO" id="GO:0044550">
    <property type="term" value="P:secondary metabolite biosynthetic process"/>
    <property type="evidence" value="ECO:0007669"/>
    <property type="project" value="TreeGrafter"/>
</dbReference>
<keyword evidence="5" id="KW-1185">Reference proteome</keyword>
<accession>A0A5K7YQA9</accession>
<dbReference type="NCBIfam" id="NF006720">
    <property type="entry name" value="PRK09258.1"/>
    <property type="match status" value="1"/>
</dbReference>
<dbReference type="PANTHER" id="PTHR34069:SF3">
    <property type="entry name" value="ACYL-COA:ACYL-COA ALKYLTRANSFERASE"/>
    <property type="match status" value="1"/>
</dbReference>
<dbReference type="Gene3D" id="3.40.47.10">
    <property type="match status" value="2"/>
</dbReference>
<dbReference type="AlphaFoldDB" id="A0A5K7YQA9"/>
<dbReference type="GO" id="GO:0016746">
    <property type="term" value="F:acyltransferase activity"/>
    <property type="evidence" value="ECO:0007669"/>
    <property type="project" value="UniProtKB-KW"/>
</dbReference>
<dbReference type="Pfam" id="PF08541">
    <property type="entry name" value="ACP_syn_III_C"/>
    <property type="match status" value="1"/>
</dbReference>
<dbReference type="PANTHER" id="PTHR34069">
    <property type="entry name" value="3-OXOACYL-[ACYL-CARRIER-PROTEIN] SYNTHASE 3"/>
    <property type="match status" value="1"/>
</dbReference>
<sequence>MKPLFFNNVAIEAVECVLPATVITSAEIEAQLSGPMQRMGIKPGLIEGLTGIRERRFWDAGQQASDVATLAAEKVLEKTGIPREAIGCLISTSVSKDYIEPSVASLVHGNLGLADHCINYDMGNACLGFVNGMASVGMMIDAGLIDYGLIVDGENSREVVEATIQRLQKPDAGPESFRDQFATLTLGSGAVAMILCRRDLATSGHRANGAVTRAATRHCRLCLGQRDRMTADASKVLIFGVELAKKTWDLATSTLNRWSDAEIDAYMPHQVSQRNMDVLNEKLGLTPEKHHLNFPTLGNIGPAAVPITLSQAAESGRLHPGHHVALMGIGSGLNCSMMSLTW</sequence>
<gene>
    <name evidence="4" type="ORF">DSCA_44800</name>
</gene>
<name>A0A5K7YQA9_9BACT</name>
<dbReference type="InterPro" id="IPR016039">
    <property type="entry name" value="Thiolase-like"/>
</dbReference>
<evidence type="ECO:0000313" key="4">
    <source>
        <dbReference type="EMBL" id="BBO70550.1"/>
    </source>
</evidence>
<dbReference type="SUPFAM" id="SSF53901">
    <property type="entry name" value="Thiolase-like"/>
    <property type="match status" value="1"/>
</dbReference>
<evidence type="ECO:0000259" key="3">
    <source>
        <dbReference type="Pfam" id="PF08541"/>
    </source>
</evidence>
<protein>
    <submittedName>
        <fullName evidence="4">3-oxoacyl-ACP synthase III</fullName>
    </submittedName>
</protein>
<keyword evidence="2" id="KW-0012">Acyltransferase</keyword>
<keyword evidence="1" id="KW-0808">Transferase</keyword>
<reference evidence="4 5" key="1">
    <citation type="submission" date="2019-11" db="EMBL/GenBank/DDBJ databases">
        <title>Comparative genomics of hydrocarbon-degrading Desulfosarcina strains.</title>
        <authorList>
            <person name="Watanabe M."/>
            <person name="Kojima H."/>
            <person name="Fukui M."/>
        </authorList>
    </citation>
    <scope>NUCLEOTIDE SEQUENCE [LARGE SCALE GENOMIC DNA]</scope>
    <source>
        <strain evidence="4 5">PL12</strain>
    </source>
</reference>
<proteinExistence type="predicted"/>
<organism evidence="4 5">
    <name type="scientific">Desulfosarcina alkanivorans</name>
    <dbReference type="NCBI Taxonomy" id="571177"/>
    <lineage>
        <taxon>Bacteria</taxon>
        <taxon>Pseudomonadati</taxon>
        <taxon>Thermodesulfobacteriota</taxon>
        <taxon>Desulfobacteria</taxon>
        <taxon>Desulfobacterales</taxon>
        <taxon>Desulfosarcinaceae</taxon>
        <taxon>Desulfosarcina</taxon>
    </lineage>
</organism>
<dbReference type="CDD" id="cd00830">
    <property type="entry name" value="KAS_III"/>
    <property type="match status" value="1"/>
</dbReference>
<dbReference type="InterPro" id="IPR013747">
    <property type="entry name" value="ACP_syn_III_C"/>
</dbReference>
<evidence type="ECO:0000313" key="5">
    <source>
        <dbReference type="Proteomes" id="UP000427906"/>
    </source>
</evidence>
<feature type="domain" description="Beta-ketoacyl-[acyl-carrier-protein] synthase III C-terminal" evidence="3">
    <location>
        <begin position="256"/>
        <end position="342"/>
    </location>
</feature>